<dbReference type="Proteomes" id="UP000232806">
    <property type="component" value="Chromosome"/>
</dbReference>
<dbReference type="Pfam" id="PF00753">
    <property type="entry name" value="Lactamase_B"/>
    <property type="match status" value="1"/>
</dbReference>
<accession>A0A2H4VBI3</accession>
<dbReference type="InterPro" id="IPR036866">
    <property type="entry name" value="RibonucZ/Hydroxyglut_hydro"/>
</dbReference>
<reference evidence="4 5" key="1">
    <citation type="submission" date="2016-10" db="EMBL/GenBank/DDBJ databases">
        <title>Comparative genomics between deep and shallow subseafloor isolates.</title>
        <authorList>
            <person name="Ishii S."/>
            <person name="Miller J.R."/>
            <person name="Sutton G."/>
            <person name="Suzuki S."/>
            <person name="Methe B."/>
            <person name="Inagaki F."/>
            <person name="Imachi H."/>
        </authorList>
    </citation>
    <scope>NUCLEOTIDE SEQUENCE [LARGE SCALE GENOMIC DNA]</scope>
    <source>
        <strain evidence="3 4">A8p</strain>
        <strain evidence="2 5">MO-MB1</strain>
    </source>
</reference>
<dbReference type="KEGG" id="msub:BK009_08350"/>
<sequence length="206" mass="22419">MPKINDIIVIEGRGYDSNVYVFEDVIVDTGTGQNMDYILKSIKEAGCSVGDLSLIVNTHHHYDHVGGNRYLDLDVAMHANDAQALEEGDEDALLATMFGTTMDKMEVTRKLSEGDKIHNFEVLLTPGHTSGSICLYDGETLLSGDTVFAGGGFGRVDLGGDMGEMRKSLERLDKLDVKYLLPGHGPAVEDGSQHIKMACEISTGFY</sequence>
<name>A0A2H4VBI3_9EURY</name>
<protein>
    <submittedName>
        <fullName evidence="2">MBL fold metallo-hydrolase</fullName>
    </submittedName>
</protein>
<accession>A0A2H4VRI6</accession>
<dbReference type="GO" id="GO:0016787">
    <property type="term" value="F:hydrolase activity"/>
    <property type="evidence" value="ECO:0007669"/>
    <property type="project" value="UniProtKB-KW"/>
</dbReference>
<organism evidence="2 5">
    <name type="scientific">Methanobacterium subterraneum</name>
    <dbReference type="NCBI Taxonomy" id="59277"/>
    <lineage>
        <taxon>Archaea</taxon>
        <taxon>Methanobacteriati</taxon>
        <taxon>Methanobacteriota</taxon>
        <taxon>Methanomada group</taxon>
        <taxon>Methanobacteria</taxon>
        <taxon>Methanobacteriales</taxon>
        <taxon>Methanobacteriaceae</taxon>
        <taxon>Methanobacterium</taxon>
    </lineage>
</organism>
<dbReference type="AlphaFoldDB" id="A0A2H4VBI3"/>
<dbReference type="RefSeq" id="WP_100905448.1">
    <property type="nucleotide sequence ID" value="NZ_CP017766.1"/>
</dbReference>
<dbReference type="OrthoDB" id="197151at2157"/>
<dbReference type="PANTHER" id="PTHR42951:SF4">
    <property type="entry name" value="ACYL-COENZYME A THIOESTERASE MBLAC2"/>
    <property type="match status" value="1"/>
</dbReference>
<dbReference type="GeneID" id="35126496"/>
<dbReference type="EMBL" id="CP017768">
    <property type="protein sequence ID" value="AUB60682.1"/>
    <property type="molecule type" value="Genomic_DNA"/>
</dbReference>
<dbReference type="Proteomes" id="UP000232631">
    <property type="component" value="Chromosome"/>
</dbReference>
<evidence type="ECO:0000313" key="4">
    <source>
        <dbReference type="Proteomes" id="UP000232631"/>
    </source>
</evidence>
<dbReference type="InterPro" id="IPR050855">
    <property type="entry name" value="NDM-1-like"/>
</dbReference>
<dbReference type="EMBL" id="CP017766">
    <property type="protein sequence ID" value="AUB55467.1"/>
    <property type="molecule type" value="Genomic_DNA"/>
</dbReference>
<dbReference type="InterPro" id="IPR001279">
    <property type="entry name" value="Metallo-B-lactamas"/>
</dbReference>
<dbReference type="Gene3D" id="3.60.15.10">
    <property type="entry name" value="Ribonuclease Z/Hydroxyacylglutathione hydrolase-like"/>
    <property type="match status" value="1"/>
</dbReference>
<keyword evidence="4" id="KW-1185">Reference proteome</keyword>
<evidence type="ECO:0000313" key="2">
    <source>
        <dbReference type="EMBL" id="AUB55467.1"/>
    </source>
</evidence>
<proteinExistence type="predicted"/>
<feature type="domain" description="Metallo-beta-lactamase" evidence="1">
    <location>
        <begin position="16"/>
        <end position="184"/>
    </location>
</feature>
<gene>
    <name evidence="2" type="ORF">BK007_05195</name>
    <name evidence="3" type="ORF">BK009_08350</name>
</gene>
<dbReference type="SUPFAM" id="SSF56281">
    <property type="entry name" value="Metallo-hydrolase/oxidoreductase"/>
    <property type="match status" value="1"/>
</dbReference>
<evidence type="ECO:0000313" key="5">
    <source>
        <dbReference type="Proteomes" id="UP000232806"/>
    </source>
</evidence>
<evidence type="ECO:0000259" key="1">
    <source>
        <dbReference type="SMART" id="SM00849"/>
    </source>
</evidence>
<dbReference type="SMART" id="SM00849">
    <property type="entry name" value="Lactamase_B"/>
    <property type="match status" value="1"/>
</dbReference>
<dbReference type="PANTHER" id="PTHR42951">
    <property type="entry name" value="METALLO-BETA-LACTAMASE DOMAIN-CONTAINING"/>
    <property type="match status" value="1"/>
</dbReference>
<evidence type="ECO:0000313" key="3">
    <source>
        <dbReference type="EMBL" id="AUB60682.1"/>
    </source>
</evidence>
<keyword evidence="2" id="KW-0378">Hydrolase</keyword>
<dbReference type="CDD" id="cd06262">
    <property type="entry name" value="metallo-hydrolase-like_MBL-fold"/>
    <property type="match status" value="1"/>
</dbReference>